<gene>
    <name evidence="1" type="ORF">BV25DRAFT_1826024</name>
</gene>
<comment type="caution">
    <text evidence="1">The sequence shown here is derived from an EMBL/GenBank/DDBJ whole genome shotgun (WGS) entry which is preliminary data.</text>
</comment>
<protein>
    <submittedName>
        <fullName evidence="1">Acid protease</fullName>
    </submittedName>
</protein>
<keyword evidence="2" id="KW-1185">Reference proteome</keyword>
<reference evidence="1" key="2">
    <citation type="journal article" date="2022" name="New Phytol.">
        <title>Evolutionary transition to the ectomycorrhizal habit in the genomes of a hyperdiverse lineage of mushroom-forming fungi.</title>
        <authorList>
            <person name="Looney B."/>
            <person name="Miyauchi S."/>
            <person name="Morin E."/>
            <person name="Drula E."/>
            <person name="Courty P.E."/>
            <person name="Kohler A."/>
            <person name="Kuo A."/>
            <person name="LaButti K."/>
            <person name="Pangilinan J."/>
            <person name="Lipzen A."/>
            <person name="Riley R."/>
            <person name="Andreopoulos W."/>
            <person name="He G."/>
            <person name="Johnson J."/>
            <person name="Nolan M."/>
            <person name="Tritt A."/>
            <person name="Barry K.W."/>
            <person name="Grigoriev I.V."/>
            <person name="Nagy L.G."/>
            <person name="Hibbett D."/>
            <person name="Henrissat B."/>
            <person name="Matheny P.B."/>
            <person name="Labbe J."/>
            <person name="Martin F.M."/>
        </authorList>
    </citation>
    <scope>NUCLEOTIDE SEQUENCE</scope>
    <source>
        <strain evidence="1">HHB10654</strain>
    </source>
</reference>
<accession>A0ACB8T064</accession>
<organism evidence="1 2">
    <name type="scientific">Artomyces pyxidatus</name>
    <dbReference type="NCBI Taxonomy" id="48021"/>
    <lineage>
        <taxon>Eukaryota</taxon>
        <taxon>Fungi</taxon>
        <taxon>Dikarya</taxon>
        <taxon>Basidiomycota</taxon>
        <taxon>Agaricomycotina</taxon>
        <taxon>Agaricomycetes</taxon>
        <taxon>Russulales</taxon>
        <taxon>Auriscalpiaceae</taxon>
        <taxon>Artomyces</taxon>
    </lineage>
</organism>
<name>A0ACB8T064_9AGAM</name>
<reference evidence="1" key="1">
    <citation type="submission" date="2021-03" db="EMBL/GenBank/DDBJ databases">
        <authorList>
            <consortium name="DOE Joint Genome Institute"/>
            <person name="Ahrendt S."/>
            <person name="Looney B.P."/>
            <person name="Miyauchi S."/>
            <person name="Morin E."/>
            <person name="Drula E."/>
            <person name="Courty P.E."/>
            <person name="Chicoki N."/>
            <person name="Fauchery L."/>
            <person name="Kohler A."/>
            <person name="Kuo A."/>
            <person name="Labutti K."/>
            <person name="Pangilinan J."/>
            <person name="Lipzen A."/>
            <person name="Riley R."/>
            <person name="Andreopoulos W."/>
            <person name="He G."/>
            <person name="Johnson J."/>
            <person name="Barry K.W."/>
            <person name="Grigoriev I.V."/>
            <person name="Nagy L."/>
            <person name="Hibbett D."/>
            <person name="Henrissat B."/>
            <person name="Matheny P.B."/>
            <person name="Labbe J."/>
            <person name="Martin F."/>
        </authorList>
    </citation>
    <scope>NUCLEOTIDE SEQUENCE</scope>
    <source>
        <strain evidence="1">HHB10654</strain>
    </source>
</reference>
<evidence type="ECO:0000313" key="1">
    <source>
        <dbReference type="EMBL" id="KAI0062158.1"/>
    </source>
</evidence>
<dbReference type="Proteomes" id="UP000814140">
    <property type="component" value="Unassembled WGS sequence"/>
</dbReference>
<keyword evidence="1" id="KW-0645">Protease</keyword>
<sequence length="418" mass="44819">MHLPIALVLAALPLLAMTVPVTENSDLTPHPGFSIPIAKRSNLYLADGSVNTTKLQGMTTRPVDKVRRGLDAYKRNTGATHPLAHNVKMSIKRATGNVSLTDFEADLWYGEIMVGTPLKPFTVDFDTGSSDLFLPGSNCDSSCAGHTAYNPRSSSTSRDLHETFSLAYADGSTVDGEQYTDTVSIDGLTATKQTLGSATEYSTGFEDSQFPPDGLLGMAFQSISVYGAPPVFQTLIDQGKVTQQEFGFYFAEDGSELYLGGTNTALYSGSFTYVPVFFQGYWMTYFDSFTVNGVEVLSFTTAIIDTGTTQIIGDSSSVQLIYDQIDGAEAAPEYGDGIYTIPCTFDTPIELTFNDVTFSVSPSTFNLGPVAQGSSTCVGGLGADDDLYGLWIVGDVFLQNVYTVFDVANSQVGFANLA</sequence>
<evidence type="ECO:0000313" key="2">
    <source>
        <dbReference type="Proteomes" id="UP000814140"/>
    </source>
</evidence>
<dbReference type="EMBL" id="MU277209">
    <property type="protein sequence ID" value="KAI0062158.1"/>
    <property type="molecule type" value="Genomic_DNA"/>
</dbReference>
<proteinExistence type="predicted"/>
<keyword evidence="1" id="KW-0378">Hydrolase</keyword>